<organism evidence="3 4">
    <name type="scientific">Umezawaea tangerina</name>
    <dbReference type="NCBI Taxonomy" id="84725"/>
    <lineage>
        <taxon>Bacteria</taxon>
        <taxon>Bacillati</taxon>
        <taxon>Actinomycetota</taxon>
        <taxon>Actinomycetes</taxon>
        <taxon>Pseudonocardiales</taxon>
        <taxon>Pseudonocardiaceae</taxon>
        <taxon>Umezawaea</taxon>
    </lineage>
</organism>
<dbReference type="Proteomes" id="UP000239494">
    <property type="component" value="Unassembled WGS sequence"/>
</dbReference>
<reference evidence="3 4" key="1">
    <citation type="submission" date="2018-03" db="EMBL/GenBank/DDBJ databases">
        <title>Genomic Encyclopedia of Archaeal and Bacterial Type Strains, Phase II (KMG-II): from individual species to whole genera.</title>
        <authorList>
            <person name="Goeker M."/>
        </authorList>
    </citation>
    <scope>NUCLEOTIDE SEQUENCE [LARGE SCALE GENOMIC DNA]</scope>
    <source>
        <strain evidence="3 4">DSM 44720</strain>
    </source>
</reference>
<feature type="transmembrane region" description="Helical" evidence="1">
    <location>
        <begin position="101"/>
        <end position="118"/>
    </location>
</feature>
<name>A0A2T0T6U9_9PSEU</name>
<dbReference type="Gene3D" id="1.20.144.10">
    <property type="entry name" value="Phosphatidic acid phosphatase type 2/haloperoxidase"/>
    <property type="match status" value="1"/>
</dbReference>
<dbReference type="SMART" id="SM00014">
    <property type="entry name" value="acidPPc"/>
    <property type="match status" value="1"/>
</dbReference>
<proteinExistence type="predicted"/>
<sequence>MTQNSVLDRPSVVRRDGRRFLVAAFACLLALGLTCVVFVWTPGGQAFDGALLPMSERGASYEQDSALLEPAKAVLSVFGDRMVLAVVVLVAVLLSRRLWTAVAVVGVVVGSVVVTRVLKEVVVRPDLGVLGSSTHNSFPSGHVAVATALLLAFALVLPPVARWWVLLPGSVAVVVVAASTMVTGWHRLSDLVGGVLVAAVLYCLAAAAPADDRVAVRRRVRR</sequence>
<accession>A0A2T0T6U9</accession>
<keyword evidence="1" id="KW-1133">Transmembrane helix</keyword>
<dbReference type="SUPFAM" id="SSF48317">
    <property type="entry name" value="Acid phosphatase/Vanadium-dependent haloperoxidase"/>
    <property type="match status" value="1"/>
</dbReference>
<keyword evidence="1" id="KW-0812">Transmembrane</keyword>
<dbReference type="Pfam" id="PF01569">
    <property type="entry name" value="PAP2"/>
    <property type="match status" value="1"/>
</dbReference>
<dbReference type="OrthoDB" id="3240395at2"/>
<dbReference type="InterPro" id="IPR000326">
    <property type="entry name" value="PAP2/HPO"/>
</dbReference>
<dbReference type="RefSeq" id="WP_106188400.1">
    <property type="nucleotide sequence ID" value="NZ_PVTF01000005.1"/>
</dbReference>
<evidence type="ECO:0000313" key="3">
    <source>
        <dbReference type="EMBL" id="PRY41361.1"/>
    </source>
</evidence>
<protein>
    <submittedName>
        <fullName evidence="3">Membrane-associated phospholipid phosphatase</fullName>
    </submittedName>
</protein>
<feature type="transmembrane region" description="Helical" evidence="1">
    <location>
        <begin position="73"/>
        <end position="94"/>
    </location>
</feature>
<feature type="transmembrane region" description="Helical" evidence="1">
    <location>
        <begin position="164"/>
        <end position="185"/>
    </location>
</feature>
<feature type="domain" description="Phosphatidic acid phosphatase type 2/haloperoxidase" evidence="2">
    <location>
        <begin position="100"/>
        <end position="206"/>
    </location>
</feature>
<gene>
    <name evidence="3" type="ORF">CLV43_105119</name>
</gene>
<feature type="transmembrane region" description="Helical" evidence="1">
    <location>
        <begin position="20"/>
        <end position="41"/>
    </location>
</feature>
<evidence type="ECO:0000313" key="4">
    <source>
        <dbReference type="Proteomes" id="UP000239494"/>
    </source>
</evidence>
<feature type="transmembrane region" description="Helical" evidence="1">
    <location>
        <begin position="191"/>
        <end position="210"/>
    </location>
</feature>
<feature type="transmembrane region" description="Helical" evidence="1">
    <location>
        <begin position="138"/>
        <end position="157"/>
    </location>
</feature>
<evidence type="ECO:0000259" key="2">
    <source>
        <dbReference type="SMART" id="SM00014"/>
    </source>
</evidence>
<comment type="caution">
    <text evidence="3">The sequence shown here is derived from an EMBL/GenBank/DDBJ whole genome shotgun (WGS) entry which is preliminary data.</text>
</comment>
<dbReference type="EMBL" id="PVTF01000005">
    <property type="protein sequence ID" value="PRY41361.1"/>
    <property type="molecule type" value="Genomic_DNA"/>
</dbReference>
<keyword evidence="1" id="KW-0472">Membrane</keyword>
<dbReference type="CDD" id="cd01610">
    <property type="entry name" value="PAP2_like"/>
    <property type="match status" value="1"/>
</dbReference>
<keyword evidence="4" id="KW-1185">Reference proteome</keyword>
<dbReference type="InterPro" id="IPR036938">
    <property type="entry name" value="PAP2/HPO_sf"/>
</dbReference>
<evidence type="ECO:0000256" key="1">
    <source>
        <dbReference type="SAM" id="Phobius"/>
    </source>
</evidence>
<dbReference type="AlphaFoldDB" id="A0A2T0T6U9"/>